<dbReference type="SMART" id="SM00345">
    <property type="entry name" value="HTH_GNTR"/>
    <property type="match status" value="1"/>
</dbReference>
<gene>
    <name evidence="5" type="ORF">DealDRAFT_0803</name>
</gene>
<evidence type="ECO:0000313" key="5">
    <source>
        <dbReference type="EMBL" id="EEG78388.1"/>
    </source>
</evidence>
<dbReference type="RefSeq" id="WP_008515106.1">
    <property type="nucleotide sequence ID" value="NZ_ACJM01000003.1"/>
</dbReference>
<evidence type="ECO:0000313" key="6">
    <source>
        <dbReference type="Proteomes" id="UP000006443"/>
    </source>
</evidence>
<evidence type="ECO:0000256" key="1">
    <source>
        <dbReference type="ARBA" id="ARBA00023015"/>
    </source>
</evidence>
<keyword evidence="1" id="KW-0805">Transcription regulation</keyword>
<dbReference type="Pfam" id="PF00392">
    <property type="entry name" value="GntR"/>
    <property type="match status" value="1"/>
</dbReference>
<dbReference type="GO" id="GO:0003677">
    <property type="term" value="F:DNA binding"/>
    <property type="evidence" value="ECO:0007669"/>
    <property type="project" value="UniProtKB-KW"/>
</dbReference>
<sequence length="130" mass="14557">MLNIDHRSRVPIYEQIKNQILELVMLGVLEPHERLPSIRSLAKDLNLNVNTVKRAFSDLEAADVIYTGVGRGSFISEQARDNSFLKDKAREEIETAIKNGRSNGLSKDEIISIVDSLYGGSDEDDLRKGD</sequence>
<dbReference type="CDD" id="cd07377">
    <property type="entry name" value="WHTH_GntR"/>
    <property type="match status" value="1"/>
</dbReference>
<dbReference type="PANTHER" id="PTHR38445:SF9">
    <property type="entry name" value="HTH-TYPE TRANSCRIPTIONAL REPRESSOR YTRA"/>
    <property type="match status" value="1"/>
</dbReference>
<evidence type="ECO:0000256" key="3">
    <source>
        <dbReference type="ARBA" id="ARBA00023163"/>
    </source>
</evidence>
<dbReference type="GO" id="GO:0003700">
    <property type="term" value="F:DNA-binding transcription factor activity"/>
    <property type="evidence" value="ECO:0007669"/>
    <property type="project" value="InterPro"/>
</dbReference>
<dbReference type="OrthoDB" id="9801546at2"/>
<dbReference type="eggNOG" id="COG1725">
    <property type="taxonomic scope" value="Bacteria"/>
</dbReference>
<dbReference type="AlphaFoldDB" id="C0GE94"/>
<dbReference type="SUPFAM" id="SSF46785">
    <property type="entry name" value="Winged helix' DNA-binding domain"/>
    <property type="match status" value="1"/>
</dbReference>
<organism evidence="5 6">
    <name type="scientific">Dethiobacter alkaliphilus AHT 1</name>
    <dbReference type="NCBI Taxonomy" id="555088"/>
    <lineage>
        <taxon>Bacteria</taxon>
        <taxon>Bacillati</taxon>
        <taxon>Bacillota</taxon>
        <taxon>Dethiobacteria</taxon>
        <taxon>Dethiobacterales</taxon>
        <taxon>Dethiobacteraceae</taxon>
        <taxon>Dethiobacter</taxon>
    </lineage>
</organism>
<reference evidence="5 6" key="1">
    <citation type="submission" date="2009-02" db="EMBL/GenBank/DDBJ databases">
        <title>Sequencing of the draft genome and assembly of Dethiobacter alkaliphilus AHT 1.</title>
        <authorList>
            <consortium name="US DOE Joint Genome Institute (JGI-PGF)"/>
            <person name="Lucas S."/>
            <person name="Copeland A."/>
            <person name="Lapidus A."/>
            <person name="Glavina del Rio T."/>
            <person name="Dalin E."/>
            <person name="Tice H."/>
            <person name="Bruce D."/>
            <person name="Goodwin L."/>
            <person name="Pitluck S."/>
            <person name="Larimer F."/>
            <person name="Land M.L."/>
            <person name="Hauser L."/>
            <person name="Muyzer G."/>
        </authorList>
    </citation>
    <scope>NUCLEOTIDE SEQUENCE [LARGE SCALE GENOMIC DNA]</scope>
    <source>
        <strain evidence="5 6">AHT 1</strain>
    </source>
</reference>
<dbReference type="InterPro" id="IPR036388">
    <property type="entry name" value="WH-like_DNA-bd_sf"/>
</dbReference>
<dbReference type="EMBL" id="ACJM01000003">
    <property type="protein sequence ID" value="EEG78388.1"/>
    <property type="molecule type" value="Genomic_DNA"/>
</dbReference>
<dbReference type="Gene3D" id="1.10.10.10">
    <property type="entry name" value="Winged helix-like DNA-binding domain superfamily/Winged helix DNA-binding domain"/>
    <property type="match status" value="1"/>
</dbReference>
<proteinExistence type="predicted"/>
<dbReference type="STRING" id="555088.DealDRAFT_0803"/>
<name>C0GE94_DETAL</name>
<protein>
    <submittedName>
        <fullName evidence="5">Transcriptional regulator, GntR family</fullName>
    </submittedName>
</protein>
<evidence type="ECO:0000259" key="4">
    <source>
        <dbReference type="PROSITE" id="PS50949"/>
    </source>
</evidence>
<feature type="domain" description="HTH gntR-type" evidence="4">
    <location>
        <begin position="10"/>
        <end position="78"/>
    </location>
</feature>
<keyword evidence="3" id="KW-0804">Transcription</keyword>
<dbReference type="PROSITE" id="PS50949">
    <property type="entry name" value="HTH_GNTR"/>
    <property type="match status" value="1"/>
</dbReference>
<comment type="caution">
    <text evidence="5">The sequence shown here is derived from an EMBL/GenBank/DDBJ whole genome shotgun (WGS) entry which is preliminary data.</text>
</comment>
<dbReference type="InterPro" id="IPR000524">
    <property type="entry name" value="Tscrpt_reg_HTH_GntR"/>
</dbReference>
<dbReference type="PANTHER" id="PTHR38445">
    <property type="entry name" value="HTH-TYPE TRANSCRIPTIONAL REPRESSOR YTRA"/>
    <property type="match status" value="1"/>
</dbReference>
<evidence type="ECO:0000256" key="2">
    <source>
        <dbReference type="ARBA" id="ARBA00023125"/>
    </source>
</evidence>
<keyword evidence="6" id="KW-1185">Reference proteome</keyword>
<dbReference type="InterPro" id="IPR036390">
    <property type="entry name" value="WH_DNA-bd_sf"/>
</dbReference>
<keyword evidence="2" id="KW-0238">DNA-binding</keyword>
<dbReference type="Proteomes" id="UP000006443">
    <property type="component" value="Unassembled WGS sequence"/>
</dbReference>
<accession>C0GE94</accession>